<organism evidence="1 2">
    <name type="scientific">Candidatus Woesebacteria bacterium RIFOXYA1_FULL_43_9</name>
    <dbReference type="NCBI Taxonomy" id="1802534"/>
    <lineage>
        <taxon>Bacteria</taxon>
        <taxon>Candidatus Woeseibacteriota</taxon>
    </lineage>
</organism>
<accession>A0A1F8CL75</accession>
<dbReference type="Proteomes" id="UP000179241">
    <property type="component" value="Unassembled WGS sequence"/>
</dbReference>
<proteinExistence type="predicted"/>
<evidence type="ECO:0000313" key="1">
    <source>
        <dbReference type="EMBL" id="OGM77113.1"/>
    </source>
</evidence>
<dbReference type="AlphaFoldDB" id="A0A1F8CL75"/>
<gene>
    <name evidence="1" type="ORF">A2188_00800</name>
</gene>
<evidence type="ECO:0000313" key="2">
    <source>
        <dbReference type="Proteomes" id="UP000179241"/>
    </source>
</evidence>
<reference evidence="1 2" key="1">
    <citation type="journal article" date="2016" name="Nat. Commun.">
        <title>Thousands of microbial genomes shed light on interconnected biogeochemical processes in an aquifer system.</title>
        <authorList>
            <person name="Anantharaman K."/>
            <person name="Brown C.T."/>
            <person name="Hug L.A."/>
            <person name="Sharon I."/>
            <person name="Castelle C.J."/>
            <person name="Probst A.J."/>
            <person name="Thomas B.C."/>
            <person name="Singh A."/>
            <person name="Wilkins M.J."/>
            <person name="Karaoz U."/>
            <person name="Brodie E.L."/>
            <person name="Williams K.H."/>
            <person name="Hubbard S.S."/>
            <person name="Banfield J.F."/>
        </authorList>
    </citation>
    <scope>NUCLEOTIDE SEQUENCE [LARGE SCALE GENOMIC DNA]</scope>
</reference>
<dbReference type="EMBL" id="MGHU01000033">
    <property type="protein sequence ID" value="OGM77113.1"/>
    <property type="molecule type" value="Genomic_DNA"/>
</dbReference>
<name>A0A1F8CL75_9BACT</name>
<protein>
    <submittedName>
        <fullName evidence="1">Uncharacterized protein</fullName>
    </submittedName>
</protein>
<comment type="caution">
    <text evidence="1">The sequence shown here is derived from an EMBL/GenBank/DDBJ whole genome shotgun (WGS) entry which is preliminary data.</text>
</comment>
<sequence length="74" mass="8599">MAKKDVLCLEYLVLEDAMKHKNGARPAIAELLSFLTNRLMKKDTLEIRRAISCADKAWELLNYHKRQINGIRKT</sequence>